<dbReference type="HOGENOM" id="CLU_1160740_0_0_6"/>
<dbReference type="AlphaFoldDB" id="A0A077N682"/>
<keyword evidence="1" id="KW-0732">Signal</keyword>
<feature type="chain" id="PRO_5001721783" evidence="1">
    <location>
        <begin position="20"/>
        <end position="239"/>
    </location>
</feature>
<protein>
    <submittedName>
        <fullName evidence="2">Sex pilus assembly and mating pair formation protein TrbC</fullName>
    </submittedName>
</protein>
<name>A0A077N682_XENBV</name>
<dbReference type="RefSeq" id="WP_038218238.1">
    <property type="nucleotide sequence ID" value="NZ_CAWLWN010000237.1"/>
</dbReference>
<dbReference type="InterPro" id="IPR019106">
    <property type="entry name" value="T4SS_TrbC"/>
</dbReference>
<proteinExistence type="predicted"/>
<dbReference type="Pfam" id="PF09673">
    <property type="entry name" value="TrbC_Ftype"/>
    <property type="match status" value="1"/>
</dbReference>
<sequence length="239" mass="26841">MKKLFITISLALTTNFVHAQEVAISPEMMKAAQSAVDHRVSNKEMNSFAENIVGYSKSSEFKQQQKDLQQQVFKTAGLDPDKQQQDERPELVKDQLVLFVSSSMPIHTLRNYARDLSKVGGVMVLRGAVGGISRIADTMKLSREILAVNQTCDTTSCKMWSTQILIDPVLFKQYDIKVVPALIFQPDMNINSYCDGLELMKKSETVIYGDASIAKMLEAMNRITPNKKYESLIKVIRGL</sequence>
<evidence type="ECO:0000313" key="2">
    <source>
        <dbReference type="EMBL" id="CDG97736.1"/>
    </source>
</evidence>
<dbReference type="EMBL" id="CBSW010000203">
    <property type="protein sequence ID" value="CDG97736.1"/>
    <property type="molecule type" value="Genomic_DNA"/>
</dbReference>
<organism evidence="2 3">
    <name type="scientific">Xenorhabdus bovienii str. puntauvense</name>
    <dbReference type="NCBI Taxonomy" id="1398201"/>
    <lineage>
        <taxon>Bacteria</taxon>
        <taxon>Pseudomonadati</taxon>
        <taxon>Pseudomonadota</taxon>
        <taxon>Gammaproteobacteria</taxon>
        <taxon>Enterobacterales</taxon>
        <taxon>Morganellaceae</taxon>
        <taxon>Xenorhabdus</taxon>
    </lineage>
</organism>
<accession>A0A077N682</accession>
<gene>
    <name evidence="2" type="primary">trbC</name>
    <name evidence="2" type="ORF">XBP1_2810006</name>
</gene>
<evidence type="ECO:0000313" key="3">
    <source>
        <dbReference type="Proteomes" id="UP000028511"/>
    </source>
</evidence>
<dbReference type="Proteomes" id="UP000028511">
    <property type="component" value="Unassembled WGS sequence"/>
</dbReference>
<feature type="signal peptide" evidence="1">
    <location>
        <begin position="1"/>
        <end position="19"/>
    </location>
</feature>
<reference evidence="2" key="1">
    <citation type="submission" date="2013-07" db="EMBL/GenBank/DDBJ databases">
        <title>Sub-species coevolution in mutualistic symbiosis.</title>
        <authorList>
            <person name="Murfin K."/>
            <person name="Klassen J."/>
            <person name="Lee M."/>
            <person name="Forst S."/>
            <person name="Stock P."/>
            <person name="Goodrich-Blair H."/>
        </authorList>
    </citation>
    <scope>NUCLEOTIDE SEQUENCE [LARGE SCALE GENOMIC DNA]</scope>
    <source>
        <strain evidence="2">Puntauvense</strain>
    </source>
</reference>
<evidence type="ECO:0000256" key="1">
    <source>
        <dbReference type="SAM" id="SignalP"/>
    </source>
</evidence>
<comment type="caution">
    <text evidence="2">The sequence shown here is derived from an EMBL/GenBank/DDBJ whole genome shotgun (WGS) entry which is preliminary data.</text>
</comment>